<dbReference type="EMBL" id="BART01035156">
    <property type="protein sequence ID" value="GAH11553.1"/>
    <property type="molecule type" value="Genomic_DNA"/>
</dbReference>
<name>X1ESF2_9ZZZZ</name>
<protein>
    <submittedName>
        <fullName evidence="1">Uncharacterized protein</fullName>
    </submittedName>
</protein>
<reference evidence="1" key="1">
    <citation type="journal article" date="2014" name="Front. Microbiol.">
        <title>High frequency of phylogenetically diverse reductive dehalogenase-homologous genes in deep subseafloor sedimentary metagenomes.</title>
        <authorList>
            <person name="Kawai M."/>
            <person name="Futagami T."/>
            <person name="Toyoda A."/>
            <person name="Takaki Y."/>
            <person name="Nishi S."/>
            <person name="Hori S."/>
            <person name="Arai W."/>
            <person name="Tsubouchi T."/>
            <person name="Morono Y."/>
            <person name="Uchiyama I."/>
            <person name="Ito T."/>
            <person name="Fujiyama A."/>
            <person name="Inagaki F."/>
            <person name="Takami H."/>
        </authorList>
    </citation>
    <scope>NUCLEOTIDE SEQUENCE</scope>
    <source>
        <strain evidence="1">Expedition CK06-06</strain>
    </source>
</reference>
<dbReference type="AlphaFoldDB" id="X1ESF2"/>
<organism evidence="1">
    <name type="scientific">marine sediment metagenome</name>
    <dbReference type="NCBI Taxonomy" id="412755"/>
    <lineage>
        <taxon>unclassified sequences</taxon>
        <taxon>metagenomes</taxon>
        <taxon>ecological metagenomes</taxon>
    </lineage>
</organism>
<accession>X1ESF2</accession>
<proteinExistence type="predicted"/>
<comment type="caution">
    <text evidence="1">The sequence shown here is derived from an EMBL/GenBank/DDBJ whole genome shotgun (WGS) entry which is preliminary data.</text>
</comment>
<evidence type="ECO:0000313" key="1">
    <source>
        <dbReference type="EMBL" id="GAH11553.1"/>
    </source>
</evidence>
<sequence>LNPVGIITAVAAVFGAMKGGQTIVKGAKNARVKRKNNANA</sequence>
<gene>
    <name evidence="1" type="ORF">S01H4_59829</name>
</gene>
<feature type="non-terminal residue" evidence="1">
    <location>
        <position position="1"/>
    </location>
</feature>